<feature type="disulfide bond" evidence="2">
    <location>
        <begin position="24"/>
        <end position="34"/>
    </location>
</feature>
<proteinExistence type="predicted"/>
<feature type="disulfide bond" evidence="2">
    <location>
        <begin position="43"/>
        <end position="52"/>
    </location>
</feature>
<evidence type="ECO:0000256" key="1">
    <source>
        <dbReference type="ARBA" id="ARBA00023157"/>
    </source>
</evidence>
<feature type="transmembrane region" description="Helical" evidence="4">
    <location>
        <begin position="167"/>
        <end position="193"/>
    </location>
</feature>
<dbReference type="AlphaFoldDB" id="A0A2G8L9Z2"/>
<dbReference type="PANTHER" id="PTHR24035:SF109">
    <property type="entry name" value="PROTEIN DRAPER"/>
    <property type="match status" value="1"/>
</dbReference>
<feature type="region of interest" description="Disordered" evidence="3">
    <location>
        <begin position="255"/>
        <end position="283"/>
    </location>
</feature>
<name>A0A2G8L9Z2_STIJA</name>
<dbReference type="PROSITE" id="PS50026">
    <property type="entry name" value="EGF_3"/>
    <property type="match status" value="1"/>
</dbReference>
<keyword evidence="7" id="KW-1185">Reference proteome</keyword>
<accession>A0A2G8L9Z2</accession>
<dbReference type="CDD" id="cd00055">
    <property type="entry name" value="EGF_Lam"/>
    <property type="match status" value="1"/>
</dbReference>
<feature type="region of interest" description="Disordered" evidence="3">
    <location>
        <begin position="136"/>
        <end position="164"/>
    </location>
</feature>
<dbReference type="InterPro" id="IPR002049">
    <property type="entry name" value="LE_dom"/>
</dbReference>
<evidence type="ECO:0000256" key="4">
    <source>
        <dbReference type="SAM" id="Phobius"/>
    </source>
</evidence>
<protein>
    <submittedName>
        <fullName evidence="6">Putative N-acetylglucosamine-1-phosphodiester alpha-N-acetylglucosaminidase isoform X4</fullName>
    </submittedName>
</protein>
<evidence type="ECO:0000256" key="2">
    <source>
        <dbReference type="PROSITE-ProRule" id="PRU00076"/>
    </source>
</evidence>
<gene>
    <name evidence="6" type="ORF">BSL78_06017</name>
</gene>
<dbReference type="STRING" id="307972.A0A2G8L9Z2"/>
<dbReference type="InterPro" id="IPR009030">
    <property type="entry name" value="Growth_fac_rcpt_cys_sf"/>
</dbReference>
<comment type="caution">
    <text evidence="6">The sequence shown here is derived from an EMBL/GenBank/DDBJ whole genome shotgun (WGS) entry which is preliminary data.</text>
</comment>
<dbReference type="Pfam" id="PF07974">
    <property type="entry name" value="EGF_2"/>
    <property type="match status" value="1"/>
</dbReference>
<dbReference type="PROSITE" id="PS00022">
    <property type="entry name" value="EGF_1"/>
    <property type="match status" value="1"/>
</dbReference>
<dbReference type="PANTHER" id="PTHR24035">
    <property type="entry name" value="MULTIPLE EPIDERMAL GROWTH FACTOR-LIKE DOMAINS PROTEIN"/>
    <property type="match status" value="1"/>
</dbReference>
<evidence type="ECO:0000256" key="3">
    <source>
        <dbReference type="SAM" id="MobiDB-lite"/>
    </source>
</evidence>
<dbReference type="InterPro" id="IPR000742">
    <property type="entry name" value="EGF"/>
</dbReference>
<sequence>MSPWLERVLLHRTLCSWFTGIILCRKLLLGHGFCDEPNNRCLCLDGYTGQNCSEKCPNGFFGRDCIQKCVCPFCDHITGSCETCPHGYQGDGCKGTCNLEQWGPNCNSSCTCANDATCDVFTGICKETSTKKYEDSEDQDSMDIDLSSESESESKSESPDDSDDSTISIVILAVSNLCGILAIVSFIGILACVCSKRRRDRKKTYRENPPEPKIVNTISKTIDEEPPDTSYQALNLGNIADPPDDRNSSSCYEYLEIDPIPGPEPEPEPDGYMSLRPDARIDG</sequence>
<dbReference type="OrthoDB" id="10252017at2759"/>
<dbReference type="Gene3D" id="2.170.300.10">
    <property type="entry name" value="Tie2 ligand-binding domain superfamily"/>
    <property type="match status" value="1"/>
</dbReference>
<evidence type="ECO:0000313" key="7">
    <source>
        <dbReference type="Proteomes" id="UP000230750"/>
    </source>
</evidence>
<comment type="caution">
    <text evidence="2">Lacks conserved residue(s) required for the propagation of feature annotation.</text>
</comment>
<organism evidence="6 7">
    <name type="scientific">Stichopus japonicus</name>
    <name type="common">Sea cucumber</name>
    <dbReference type="NCBI Taxonomy" id="307972"/>
    <lineage>
        <taxon>Eukaryota</taxon>
        <taxon>Metazoa</taxon>
        <taxon>Echinodermata</taxon>
        <taxon>Eleutherozoa</taxon>
        <taxon>Echinozoa</taxon>
        <taxon>Holothuroidea</taxon>
        <taxon>Aspidochirotacea</taxon>
        <taxon>Aspidochirotida</taxon>
        <taxon>Stichopodidae</taxon>
        <taxon>Apostichopus</taxon>
    </lineage>
</organism>
<keyword evidence="4" id="KW-1133">Transmembrane helix</keyword>
<evidence type="ECO:0000259" key="5">
    <source>
        <dbReference type="PROSITE" id="PS50026"/>
    </source>
</evidence>
<evidence type="ECO:0000313" key="6">
    <source>
        <dbReference type="EMBL" id="PIK57077.1"/>
    </source>
</evidence>
<keyword evidence="2" id="KW-0245">EGF-like domain</keyword>
<dbReference type="EMBL" id="MRZV01000154">
    <property type="protein sequence ID" value="PIK57077.1"/>
    <property type="molecule type" value="Genomic_DNA"/>
</dbReference>
<keyword evidence="4" id="KW-0472">Membrane</keyword>
<feature type="domain" description="EGF-like" evidence="5">
    <location>
        <begin position="20"/>
        <end position="53"/>
    </location>
</feature>
<dbReference type="SUPFAM" id="SSF57184">
    <property type="entry name" value="Growth factor receptor domain"/>
    <property type="match status" value="1"/>
</dbReference>
<dbReference type="Proteomes" id="UP000230750">
    <property type="component" value="Unassembled WGS sequence"/>
</dbReference>
<keyword evidence="1 2" id="KW-1015">Disulfide bond</keyword>
<feature type="compositionally biased region" description="Acidic residues" evidence="3">
    <location>
        <begin position="136"/>
        <end position="151"/>
    </location>
</feature>
<dbReference type="InterPro" id="IPR052108">
    <property type="entry name" value="MEGF/SIB"/>
</dbReference>
<dbReference type="InterPro" id="IPR013111">
    <property type="entry name" value="EGF_extracell"/>
</dbReference>
<reference evidence="6 7" key="1">
    <citation type="journal article" date="2017" name="PLoS Biol.">
        <title>The sea cucumber genome provides insights into morphological evolution and visceral regeneration.</title>
        <authorList>
            <person name="Zhang X."/>
            <person name="Sun L."/>
            <person name="Yuan J."/>
            <person name="Sun Y."/>
            <person name="Gao Y."/>
            <person name="Zhang L."/>
            <person name="Li S."/>
            <person name="Dai H."/>
            <person name="Hamel J.F."/>
            <person name="Liu C."/>
            <person name="Yu Y."/>
            <person name="Liu S."/>
            <person name="Lin W."/>
            <person name="Guo K."/>
            <person name="Jin S."/>
            <person name="Xu P."/>
            <person name="Storey K.B."/>
            <person name="Huan P."/>
            <person name="Zhang T."/>
            <person name="Zhou Y."/>
            <person name="Zhang J."/>
            <person name="Lin C."/>
            <person name="Li X."/>
            <person name="Xing L."/>
            <person name="Huo D."/>
            <person name="Sun M."/>
            <person name="Wang L."/>
            <person name="Mercier A."/>
            <person name="Li F."/>
            <person name="Yang H."/>
            <person name="Xiang J."/>
        </authorList>
    </citation>
    <scope>NUCLEOTIDE SEQUENCE [LARGE SCALE GENOMIC DNA]</scope>
    <source>
        <strain evidence="6">Shaxun</strain>
        <tissue evidence="6">Muscle</tissue>
    </source>
</reference>
<keyword evidence="4" id="KW-0812">Transmembrane</keyword>